<organism evidence="13 14">
    <name type="scientific">Forsythia ovata</name>
    <dbReference type="NCBI Taxonomy" id="205694"/>
    <lineage>
        <taxon>Eukaryota</taxon>
        <taxon>Viridiplantae</taxon>
        <taxon>Streptophyta</taxon>
        <taxon>Embryophyta</taxon>
        <taxon>Tracheophyta</taxon>
        <taxon>Spermatophyta</taxon>
        <taxon>Magnoliopsida</taxon>
        <taxon>eudicotyledons</taxon>
        <taxon>Gunneridae</taxon>
        <taxon>Pentapetalae</taxon>
        <taxon>asterids</taxon>
        <taxon>lamiids</taxon>
        <taxon>Lamiales</taxon>
        <taxon>Oleaceae</taxon>
        <taxon>Forsythieae</taxon>
        <taxon>Forsythia</taxon>
    </lineage>
</organism>
<dbReference type="SMART" id="SM00220">
    <property type="entry name" value="S_TKc"/>
    <property type="match status" value="1"/>
</dbReference>
<feature type="binding site" evidence="9">
    <location>
        <position position="51"/>
    </location>
    <ligand>
        <name>ATP</name>
        <dbReference type="ChEBI" id="CHEBI:30616"/>
    </ligand>
</feature>
<comment type="catalytic activity">
    <reaction evidence="7">
        <text>L-threonyl-[protein] + ATP = O-phospho-L-threonyl-[protein] + ADP + H(+)</text>
        <dbReference type="Rhea" id="RHEA:46608"/>
        <dbReference type="Rhea" id="RHEA-COMP:11060"/>
        <dbReference type="Rhea" id="RHEA-COMP:11605"/>
        <dbReference type="ChEBI" id="CHEBI:15378"/>
        <dbReference type="ChEBI" id="CHEBI:30013"/>
        <dbReference type="ChEBI" id="CHEBI:30616"/>
        <dbReference type="ChEBI" id="CHEBI:61977"/>
        <dbReference type="ChEBI" id="CHEBI:456216"/>
        <dbReference type="EC" id="2.7.11.1"/>
    </reaction>
</comment>
<reference evidence="14" key="1">
    <citation type="submission" date="2024-07" db="EMBL/GenBank/DDBJ databases">
        <title>Two chromosome-level genome assemblies of Korean endemic species Abeliophyllum distichum and Forsythia ovata (Oleaceae).</title>
        <authorList>
            <person name="Jang H."/>
        </authorList>
    </citation>
    <scope>NUCLEOTIDE SEQUENCE [LARGE SCALE GENOMIC DNA]</scope>
</reference>
<evidence type="ECO:0000256" key="10">
    <source>
        <dbReference type="RuleBase" id="RU000304"/>
    </source>
</evidence>
<evidence type="ECO:0000256" key="8">
    <source>
        <dbReference type="ARBA" id="ARBA00048679"/>
    </source>
</evidence>
<evidence type="ECO:0000256" key="3">
    <source>
        <dbReference type="ARBA" id="ARBA00022679"/>
    </source>
</evidence>
<dbReference type="SUPFAM" id="SSF56112">
    <property type="entry name" value="Protein kinase-like (PK-like)"/>
    <property type="match status" value="1"/>
</dbReference>
<dbReference type="Proteomes" id="UP001604277">
    <property type="component" value="Unassembled WGS sequence"/>
</dbReference>
<dbReference type="InterPro" id="IPR017441">
    <property type="entry name" value="Protein_kinase_ATP_BS"/>
</dbReference>
<dbReference type="PROSITE" id="PS00107">
    <property type="entry name" value="PROTEIN_KINASE_ATP"/>
    <property type="match status" value="1"/>
</dbReference>
<evidence type="ECO:0000313" key="12">
    <source>
        <dbReference type="EMBL" id="KAL2522791.1"/>
    </source>
</evidence>
<feature type="domain" description="Protein kinase" evidence="11">
    <location>
        <begin position="1"/>
        <end position="153"/>
    </location>
</feature>
<dbReference type="GO" id="GO:0006970">
    <property type="term" value="P:response to osmotic stress"/>
    <property type="evidence" value="ECO:0007669"/>
    <property type="project" value="UniProtKB-ARBA"/>
</dbReference>
<proteinExistence type="inferred from homology"/>
<dbReference type="InterPro" id="IPR008271">
    <property type="entry name" value="Ser/Thr_kinase_AS"/>
</dbReference>
<reference evidence="13" key="2">
    <citation type="submission" date="2024-07" db="EMBL/GenBank/DDBJ databases">
        <title>Two chromosome-level genome assemblies of Korean endemic species Abeliophyllum distichum and Forsythia ovata (Oleaceae).</title>
        <authorList>
            <person name="Mun J.H."/>
        </authorList>
    </citation>
    <scope>NUCLEOTIDE SEQUENCE</scope>
    <source>
        <strain evidence="13">KNKB202402200001</strain>
        <tissue evidence="13">Leaf</tissue>
    </source>
</reference>
<evidence type="ECO:0000313" key="14">
    <source>
        <dbReference type="Proteomes" id="UP001604277"/>
    </source>
</evidence>
<name>A0ABD1UCW4_9LAMI</name>
<dbReference type="EMBL" id="JBFOLJ010000007">
    <property type="protein sequence ID" value="KAL2522842.1"/>
    <property type="molecule type" value="Genomic_DNA"/>
</dbReference>
<dbReference type="EMBL" id="JBFOLJ010000007">
    <property type="protein sequence ID" value="KAL2522791.1"/>
    <property type="molecule type" value="Genomic_DNA"/>
</dbReference>
<evidence type="ECO:0000256" key="2">
    <source>
        <dbReference type="ARBA" id="ARBA00022527"/>
    </source>
</evidence>
<gene>
    <name evidence="12" type="ORF">Fot_26714</name>
    <name evidence="13" type="ORF">Fot_26765</name>
</gene>
<accession>A0ABD1UCW4</accession>
<evidence type="ECO:0000313" key="13">
    <source>
        <dbReference type="EMBL" id="KAL2522842.1"/>
    </source>
</evidence>
<comment type="caution">
    <text evidence="13">The sequence shown here is derived from an EMBL/GenBank/DDBJ whole genome shotgun (WGS) entry which is preliminary data.</text>
</comment>
<keyword evidence="2 10" id="KW-0723">Serine/threonine-protein kinase</keyword>
<evidence type="ECO:0000256" key="6">
    <source>
        <dbReference type="ARBA" id="ARBA00022840"/>
    </source>
</evidence>
<dbReference type="PANTHER" id="PTHR24343">
    <property type="entry name" value="SERINE/THREONINE KINASE"/>
    <property type="match status" value="1"/>
</dbReference>
<dbReference type="InterPro" id="IPR011009">
    <property type="entry name" value="Kinase-like_dom_sf"/>
</dbReference>
<evidence type="ECO:0000256" key="4">
    <source>
        <dbReference type="ARBA" id="ARBA00022741"/>
    </source>
</evidence>
<dbReference type="GO" id="GO:0004674">
    <property type="term" value="F:protein serine/threonine kinase activity"/>
    <property type="evidence" value="ECO:0007669"/>
    <property type="project" value="UniProtKB-KW"/>
</dbReference>
<dbReference type="PROSITE" id="PS50011">
    <property type="entry name" value="PROTEIN_KINASE_DOM"/>
    <property type="match status" value="1"/>
</dbReference>
<dbReference type="GO" id="GO:0005524">
    <property type="term" value="F:ATP binding"/>
    <property type="evidence" value="ECO:0007669"/>
    <property type="project" value="UniProtKB-UniRule"/>
</dbReference>
<keyword evidence="5 13" id="KW-0418">Kinase</keyword>
<comment type="catalytic activity">
    <reaction evidence="8">
        <text>L-seryl-[protein] + ATP = O-phospho-L-seryl-[protein] + ADP + H(+)</text>
        <dbReference type="Rhea" id="RHEA:17989"/>
        <dbReference type="Rhea" id="RHEA-COMP:9863"/>
        <dbReference type="Rhea" id="RHEA-COMP:11604"/>
        <dbReference type="ChEBI" id="CHEBI:15378"/>
        <dbReference type="ChEBI" id="CHEBI:29999"/>
        <dbReference type="ChEBI" id="CHEBI:30616"/>
        <dbReference type="ChEBI" id="CHEBI:83421"/>
        <dbReference type="ChEBI" id="CHEBI:456216"/>
        <dbReference type="EC" id="2.7.11.1"/>
    </reaction>
</comment>
<evidence type="ECO:0000256" key="5">
    <source>
        <dbReference type="ARBA" id="ARBA00022777"/>
    </source>
</evidence>
<dbReference type="Gene3D" id="3.30.200.20">
    <property type="entry name" value="Phosphorylase Kinase, domain 1"/>
    <property type="match status" value="1"/>
</dbReference>
<keyword evidence="6 9" id="KW-0067">ATP-binding</keyword>
<keyword evidence="3" id="KW-0808">Transferase</keyword>
<dbReference type="PANTHER" id="PTHR24343:SF509">
    <property type="entry name" value="SERINE_THREONINE-PROTEIN KINASE SRK2E"/>
    <property type="match status" value="1"/>
</dbReference>
<dbReference type="PROSITE" id="PS00108">
    <property type="entry name" value="PROTEIN_KINASE_ST"/>
    <property type="match status" value="1"/>
</dbReference>
<dbReference type="InterPro" id="IPR000719">
    <property type="entry name" value="Prot_kinase_dom"/>
</dbReference>
<sequence length="153" mass="17341">MDWLPKRRGPGSVPILHNSDRYEFIRGIGVGNFGVVRLLKDKQANELVAAKYIERGDRARFFFQQLISGVSYCHSMQICHRDLKLENTLLDGSPAPRLKICDFGYSKSSLLHSQPKSTVGTPAYIAPEVLLRKEYDGKVKPFTPFLTEFHTIS</sequence>
<comment type="similarity">
    <text evidence="10">Belongs to the protein kinase superfamily.</text>
</comment>
<dbReference type="EC" id="2.7.11.1" evidence="1"/>
<evidence type="ECO:0000256" key="7">
    <source>
        <dbReference type="ARBA" id="ARBA00047899"/>
    </source>
</evidence>
<evidence type="ECO:0000256" key="1">
    <source>
        <dbReference type="ARBA" id="ARBA00012513"/>
    </source>
</evidence>
<evidence type="ECO:0000256" key="9">
    <source>
        <dbReference type="PROSITE-ProRule" id="PRU10141"/>
    </source>
</evidence>
<keyword evidence="4 9" id="KW-0547">Nucleotide-binding</keyword>
<dbReference type="AlphaFoldDB" id="A0ABD1UCW4"/>
<keyword evidence="14" id="KW-1185">Reference proteome</keyword>
<protein>
    <recommendedName>
        <fullName evidence="1">non-specific serine/threonine protein kinase</fullName>
        <ecNumber evidence="1">2.7.11.1</ecNumber>
    </recommendedName>
</protein>
<dbReference type="Gene3D" id="1.10.510.10">
    <property type="entry name" value="Transferase(Phosphotransferase) domain 1"/>
    <property type="match status" value="1"/>
</dbReference>
<evidence type="ECO:0000259" key="11">
    <source>
        <dbReference type="PROSITE" id="PS50011"/>
    </source>
</evidence>
<dbReference type="Pfam" id="PF00069">
    <property type="entry name" value="Pkinase"/>
    <property type="match status" value="1"/>
</dbReference>